<dbReference type="SUPFAM" id="SSF57903">
    <property type="entry name" value="FYVE/PHD zinc finger"/>
    <property type="match status" value="1"/>
</dbReference>
<dbReference type="Proteomes" id="UP001148838">
    <property type="component" value="Unassembled WGS sequence"/>
</dbReference>
<dbReference type="InterPro" id="IPR013083">
    <property type="entry name" value="Znf_RING/FYVE/PHD"/>
</dbReference>
<dbReference type="InterPro" id="IPR019786">
    <property type="entry name" value="Zinc_finger_PHD-type_CS"/>
</dbReference>
<evidence type="ECO:0000313" key="6">
    <source>
        <dbReference type="EMBL" id="KAJ4451854.1"/>
    </source>
</evidence>
<comment type="caution">
    <text evidence="6">The sequence shown here is derived from an EMBL/GenBank/DDBJ whole genome shotgun (WGS) entry which is preliminary data.</text>
</comment>
<dbReference type="Gene3D" id="3.40.50.1110">
    <property type="entry name" value="SGNH hydrolase"/>
    <property type="match status" value="1"/>
</dbReference>
<gene>
    <name evidence="6" type="ORF">ANN_03332</name>
</gene>
<dbReference type="InterPro" id="IPR011011">
    <property type="entry name" value="Znf_FYVE_PHD"/>
</dbReference>
<dbReference type="PROSITE" id="PS01359">
    <property type="entry name" value="ZF_PHD_1"/>
    <property type="match status" value="1"/>
</dbReference>
<evidence type="ECO:0000313" key="7">
    <source>
        <dbReference type="Proteomes" id="UP001148838"/>
    </source>
</evidence>
<dbReference type="CDD" id="cd15489">
    <property type="entry name" value="PHD_SF"/>
    <property type="match status" value="1"/>
</dbReference>
<keyword evidence="7" id="KW-1185">Reference proteome</keyword>
<dbReference type="EMBL" id="JAJSOF020000001">
    <property type="protein sequence ID" value="KAJ4451854.1"/>
    <property type="molecule type" value="Genomic_DNA"/>
</dbReference>
<organism evidence="6 7">
    <name type="scientific">Periplaneta americana</name>
    <name type="common">American cockroach</name>
    <name type="synonym">Blatta americana</name>
    <dbReference type="NCBI Taxonomy" id="6978"/>
    <lineage>
        <taxon>Eukaryota</taxon>
        <taxon>Metazoa</taxon>
        <taxon>Ecdysozoa</taxon>
        <taxon>Arthropoda</taxon>
        <taxon>Hexapoda</taxon>
        <taxon>Insecta</taxon>
        <taxon>Pterygota</taxon>
        <taxon>Neoptera</taxon>
        <taxon>Polyneoptera</taxon>
        <taxon>Dictyoptera</taxon>
        <taxon>Blattodea</taxon>
        <taxon>Blattoidea</taxon>
        <taxon>Blattidae</taxon>
        <taxon>Blattinae</taxon>
        <taxon>Periplaneta</taxon>
    </lineage>
</organism>
<dbReference type="SMART" id="SM00249">
    <property type="entry name" value="PHD"/>
    <property type="match status" value="1"/>
</dbReference>
<protein>
    <recommendedName>
        <fullName evidence="5">Zinc finger PHD-type domain-containing protein</fullName>
    </recommendedName>
</protein>
<reference evidence="6 7" key="1">
    <citation type="journal article" date="2022" name="Allergy">
        <title>Genome assembly and annotation of Periplaneta americana reveal a comprehensive cockroach allergen profile.</title>
        <authorList>
            <person name="Wang L."/>
            <person name="Xiong Q."/>
            <person name="Saelim N."/>
            <person name="Wang L."/>
            <person name="Nong W."/>
            <person name="Wan A.T."/>
            <person name="Shi M."/>
            <person name="Liu X."/>
            <person name="Cao Q."/>
            <person name="Hui J.H.L."/>
            <person name="Sookrung N."/>
            <person name="Leung T.F."/>
            <person name="Tungtrongchitr A."/>
            <person name="Tsui S.K.W."/>
        </authorList>
    </citation>
    <scope>NUCLEOTIDE SEQUENCE [LARGE SCALE GENOMIC DNA]</scope>
    <source>
        <strain evidence="6">PWHHKU_190912</strain>
    </source>
</reference>
<keyword evidence="1" id="KW-0479">Metal-binding</keyword>
<proteinExistence type="predicted"/>
<feature type="coiled-coil region" evidence="4">
    <location>
        <begin position="27"/>
        <end position="61"/>
    </location>
</feature>
<feature type="coiled-coil region" evidence="4">
    <location>
        <begin position="451"/>
        <end position="483"/>
    </location>
</feature>
<dbReference type="InterPro" id="IPR019787">
    <property type="entry name" value="Znf_PHD-finger"/>
</dbReference>
<dbReference type="PANTHER" id="PTHR33395:SF22">
    <property type="entry name" value="REVERSE TRANSCRIPTASE DOMAIN-CONTAINING PROTEIN"/>
    <property type="match status" value="1"/>
</dbReference>
<keyword evidence="2" id="KW-0863">Zinc-finger</keyword>
<accession>A0ABQ8TYN8</accession>
<dbReference type="InterPro" id="IPR001965">
    <property type="entry name" value="Znf_PHD"/>
</dbReference>
<keyword evidence="4" id="KW-0175">Coiled coil</keyword>
<evidence type="ECO:0000256" key="4">
    <source>
        <dbReference type="SAM" id="Coils"/>
    </source>
</evidence>
<dbReference type="SUPFAM" id="SSF52266">
    <property type="entry name" value="SGNH hydrolase"/>
    <property type="match status" value="1"/>
</dbReference>
<dbReference type="InterPro" id="IPR036514">
    <property type="entry name" value="SGNH_hydro_sf"/>
</dbReference>
<sequence>MSLESSTESYPAFARIELGENLGKNLNQELARQQHLLEQDLHEIEDRLRDQEDKLHTQKLALEAEICNHDLHIRHWQLELRVKQSEDWNVGCGGRRKLSQGQASGQDKQQKVNIYFAIVIATMLVIGGVELNPGPINDTEKTSIKCGSCKKNLRVGVLCNGCEIWFHLGCQKIKRDQIIEETWVCRDCGTNSAKNELDTLRDEIKTTSEGPGRRKLMTATVEGKRKCGVRRHRGLDKAVPDGGHHHQRVVRRRDINWKKVGRANKAFEWVAEQLGTRYVDSNSWLDDRDFGRDGVHLNRRGTAAMGALFAREAATREDRNVFLIRPWDSFHSSQVLPRISDHNSVQLELNWLQTNFRIDITRKIWQYNKTDINGLQGYLIDQHNKFLDEDKNMDQVWENFKRILIEATSKYVPYKIVKSNSDPEYYTKYVRQLKKKARRAYNKRNVSLENYQKFKDLTKQLEREKKKAEANYLQNLLQEGENNWGRFYNYMRRRRGNRESIPVLRDANDQIITGDKQKADLLNSKCISIFNKKEREITIDESECTEMFEITAKDVQNRIKRLQNRKSRGPDDIPTEIIKLGGEAMIPYLMRIFNISINNCSIPDDWKSAIIIPIYKAGDKCDANNYRPSVSHQLSAK</sequence>
<evidence type="ECO:0000259" key="5">
    <source>
        <dbReference type="SMART" id="SM00249"/>
    </source>
</evidence>
<name>A0ABQ8TYN8_PERAM</name>
<dbReference type="Pfam" id="PF00628">
    <property type="entry name" value="PHD"/>
    <property type="match status" value="1"/>
</dbReference>
<evidence type="ECO:0000256" key="1">
    <source>
        <dbReference type="ARBA" id="ARBA00022723"/>
    </source>
</evidence>
<evidence type="ECO:0000256" key="3">
    <source>
        <dbReference type="ARBA" id="ARBA00022833"/>
    </source>
</evidence>
<dbReference type="PANTHER" id="PTHR33395">
    <property type="entry name" value="TRANSCRIPTASE, PUTATIVE-RELATED-RELATED"/>
    <property type="match status" value="1"/>
</dbReference>
<dbReference type="Gene3D" id="3.30.40.10">
    <property type="entry name" value="Zinc/RING finger domain, C3HC4 (zinc finger)"/>
    <property type="match status" value="1"/>
</dbReference>
<evidence type="ECO:0000256" key="2">
    <source>
        <dbReference type="ARBA" id="ARBA00022771"/>
    </source>
</evidence>
<keyword evidence="3" id="KW-0862">Zinc</keyword>
<feature type="domain" description="Zinc finger PHD-type" evidence="5">
    <location>
        <begin position="145"/>
        <end position="189"/>
    </location>
</feature>